<feature type="transmembrane region" description="Helical" evidence="6">
    <location>
        <begin position="51"/>
        <end position="81"/>
    </location>
</feature>
<dbReference type="Pfam" id="PF13520">
    <property type="entry name" value="AA_permease_2"/>
    <property type="match status" value="1"/>
</dbReference>
<dbReference type="Gene3D" id="1.20.1740.10">
    <property type="entry name" value="Amino acid/polyamine transporter I"/>
    <property type="match status" value="1"/>
</dbReference>
<dbReference type="RefSeq" id="WP_011981812.1">
    <property type="nucleotide sequence ID" value="NZ_JACHVY010000001.1"/>
</dbReference>
<evidence type="ECO:0000256" key="1">
    <source>
        <dbReference type="ARBA" id="ARBA00004141"/>
    </source>
</evidence>
<evidence type="ECO:0000256" key="6">
    <source>
        <dbReference type="SAM" id="Phobius"/>
    </source>
</evidence>
<dbReference type="OMA" id="VGHWYEH"/>
<feature type="transmembrane region" description="Helical" evidence="6">
    <location>
        <begin position="376"/>
        <end position="398"/>
    </location>
</feature>
<keyword evidence="3 6" id="KW-1133">Transmembrane helix</keyword>
<feature type="transmembrane region" description="Helical" evidence="6">
    <location>
        <begin position="328"/>
        <end position="355"/>
    </location>
</feature>
<feature type="transmembrane region" description="Helical" evidence="6">
    <location>
        <begin position="121"/>
        <end position="142"/>
    </location>
</feature>
<evidence type="ECO:0000256" key="5">
    <source>
        <dbReference type="SAM" id="MobiDB-lite"/>
    </source>
</evidence>
<feature type="transmembrane region" description="Helical" evidence="6">
    <location>
        <begin position="148"/>
        <end position="166"/>
    </location>
</feature>
<dbReference type="PANTHER" id="PTHR47704">
    <property type="entry name" value="POTASSIUM TRANSPORTER KIMA"/>
    <property type="match status" value="1"/>
</dbReference>
<feature type="transmembrane region" description="Helical" evidence="6">
    <location>
        <begin position="178"/>
        <end position="197"/>
    </location>
</feature>
<protein>
    <submittedName>
        <fullName evidence="7">Amino acid transporter</fullName>
    </submittedName>
</protein>
<dbReference type="GO" id="GO:0022857">
    <property type="term" value="F:transmembrane transporter activity"/>
    <property type="evidence" value="ECO:0007669"/>
    <property type="project" value="InterPro"/>
</dbReference>
<reference evidence="7 8" key="2">
    <citation type="submission" date="2020-08" db="EMBL/GenBank/DDBJ databases">
        <authorList>
            <person name="Partida-Martinez L."/>
            <person name="Huntemann M."/>
            <person name="Clum A."/>
            <person name="Wang J."/>
            <person name="Palaniappan K."/>
            <person name="Ritter S."/>
            <person name="Chen I.-M."/>
            <person name="Stamatis D."/>
            <person name="Reddy T."/>
            <person name="O'Malley R."/>
            <person name="Daum C."/>
            <person name="Shapiro N."/>
            <person name="Ivanova N."/>
            <person name="Kyrpides N."/>
            <person name="Woyke T."/>
        </authorList>
    </citation>
    <scope>NUCLEOTIDE SEQUENCE [LARGE SCALE GENOMIC DNA]</scope>
    <source>
        <strain evidence="7 8">AS2.23</strain>
    </source>
</reference>
<feature type="transmembrane region" description="Helical" evidence="6">
    <location>
        <begin position="404"/>
        <end position="426"/>
    </location>
</feature>
<comment type="subcellular location">
    <subcellularLocation>
        <location evidence="1">Membrane</location>
        <topology evidence="1">Multi-pass membrane protein</topology>
    </subcellularLocation>
</comment>
<sequence>MPSLTDAVKRVLVGRPFRSERLSETLLPKRIALPVFASDALSSVAYAPDEIFLTLSIAGIAAYVFSPWIVGAVVLVMFVVVASYRQNVHAYPSGGGDYEVATVNLGPNAGLTVGSALLVDYVLTVAVSISSGAQYAAAAIPALRGHEALFAVALVLLLMSANLRGLRESGAAFAIPTYIFMFSILGMAVYGLVRLLFGDLPDAPSASLGLAAEHDISGGLTSVAGAFLILRAFSSGAAALTGVEAISNGVPAFQKPKSKNAATTLLLLGLTSVTMLVSIVALARATGVRFAEDPATQLLRDGVPVGDSYVQDPIIGQLAATVFDHLPVAFYVVTAATGVILVLAANTAFNGFPVLGSILARDGFLPKQLHTRGDRLAFSNGIIALAVAAIVLIVAYDAEVTRLIQLYIVGVFVSFTMSQTGMVRHWTRHLRTETDPARRAQMRRSRVINSVGLGLTGLVLVIVLLTKFTQGAYIAILAMVFVFANMKLIRRHYTSVARELEISETAKAKALPTGVRAVVLVSKLHKPTLRALAFARAAKPTELQAVTVAVDPEETASLQQRWEALGVPVPLTVLDSPYREITRPVVEHVKGLRQRYPRDLVVVYVPEYVVGHWWETLLHNQSALRLRARLRYQPGVMVASVPWQLSSSEGLEDRAERAAPGLVRRGTFGPAPSEEDR</sequence>
<dbReference type="PANTHER" id="PTHR47704:SF1">
    <property type="entry name" value="POTASSIUM TRANSPORTER KIMA"/>
    <property type="match status" value="1"/>
</dbReference>
<evidence type="ECO:0000313" key="7">
    <source>
        <dbReference type="EMBL" id="MBB2899744.1"/>
    </source>
</evidence>
<dbReference type="GO" id="GO:0016020">
    <property type="term" value="C:membrane"/>
    <property type="evidence" value="ECO:0007669"/>
    <property type="project" value="UniProtKB-SubCell"/>
</dbReference>
<proteinExistence type="predicted"/>
<dbReference type="Proteomes" id="UP000533269">
    <property type="component" value="Unassembled WGS sequence"/>
</dbReference>
<feature type="transmembrane region" description="Helical" evidence="6">
    <location>
        <begin position="261"/>
        <end position="283"/>
    </location>
</feature>
<organism evidence="7 8">
    <name type="scientific">Kineococcus radiotolerans</name>
    <dbReference type="NCBI Taxonomy" id="131568"/>
    <lineage>
        <taxon>Bacteria</taxon>
        <taxon>Bacillati</taxon>
        <taxon>Actinomycetota</taxon>
        <taxon>Actinomycetes</taxon>
        <taxon>Kineosporiales</taxon>
        <taxon>Kineosporiaceae</taxon>
        <taxon>Kineococcus</taxon>
    </lineage>
</organism>
<comment type="caution">
    <text evidence="7">The sequence shown here is derived from an EMBL/GenBank/DDBJ whole genome shotgun (WGS) entry which is preliminary data.</text>
</comment>
<evidence type="ECO:0000256" key="2">
    <source>
        <dbReference type="ARBA" id="ARBA00022692"/>
    </source>
</evidence>
<feature type="transmembrane region" description="Helical" evidence="6">
    <location>
        <begin position="471"/>
        <end position="489"/>
    </location>
</feature>
<dbReference type="AlphaFoldDB" id="A0A7W4TIW0"/>
<evidence type="ECO:0000256" key="3">
    <source>
        <dbReference type="ARBA" id="ARBA00022989"/>
    </source>
</evidence>
<dbReference type="InterPro" id="IPR053153">
    <property type="entry name" value="APC_K+_Transporter"/>
</dbReference>
<keyword evidence="4 6" id="KW-0472">Membrane</keyword>
<reference evidence="7 8" key="1">
    <citation type="submission" date="2020-08" db="EMBL/GenBank/DDBJ databases">
        <title>The Agave Microbiome: Exploring the role of microbial communities in plant adaptations to desert environments.</title>
        <authorList>
            <person name="Partida-Martinez L.P."/>
        </authorList>
    </citation>
    <scope>NUCLEOTIDE SEQUENCE [LARGE SCALE GENOMIC DNA]</scope>
    <source>
        <strain evidence="7 8">AS2.23</strain>
    </source>
</reference>
<feature type="transmembrane region" description="Helical" evidence="6">
    <location>
        <begin position="217"/>
        <end position="240"/>
    </location>
</feature>
<evidence type="ECO:0000256" key="4">
    <source>
        <dbReference type="ARBA" id="ARBA00023136"/>
    </source>
</evidence>
<evidence type="ECO:0000313" key="8">
    <source>
        <dbReference type="Proteomes" id="UP000533269"/>
    </source>
</evidence>
<feature type="transmembrane region" description="Helical" evidence="6">
    <location>
        <begin position="447"/>
        <end position="465"/>
    </location>
</feature>
<accession>A0A7W4TIW0</accession>
<dbReference type="EMBL" id="JACHVY010000001">
    <property type="protein sequence ID" value="MBB2899744.1"/>
    <property type="molecule type" value="Genomic_DNA"/>
</dbReference>
<dbReference type="InterPro" id="IPR002293">
    <property type="entry name" value="AA/rel_permease1"/>
</dbReference>
<keyword evidence="2 6" id="KW-0812">Transmembrane</keyword>
<feature type="region of interest" description="Disordered" evidence="5">
    <location>
        <begin position="648"/>
        <end position="677"/>
    </location>
</feature>
<name>A0A7W4TIW0_KINRA</name>
<gene>
    <name evidence="7" type="ORF">FHR75_000532</name>
</gene>